<feature type="region of interest" description="Disordered" evidence="1">
    <location>
        <begin position="42"/>
        <end position="61"/>
    </location>
</feature>
<dbReference type="OrthoDB" id="3265564at2759"/>
<reference evidence="5" key="2">
    <citation type="submission" date="2015-01" db="EMBL/GenBank/DDBJ databases">
        <title>Evolutionary Origins and Diversification of the Mycorrhizal Mutualists.</title>
        <authorList>
            <consortium name="DOE Joint Genome Institute"/>
            <consortium name="Mycorrhizal Genomics Consortium"/>
            <person name="Kohler A."/>
            <person name="Kuo A."/>
            <person name="Nagy L.G."/>
            <person name="Floudas D."/>
            <person name="Copeland A."/>
            <person name="Barry K.W."/>
            <person name="Cichocki N."/>
            <person name="Veneault-Fourrey C."/>
            <person name="LaButti K."/>
            <person name="Lindquist E.A."/>
            <person name="Lipzen A."/>
            <person name="Lundell T."/>
            <person name="Morin E."/>
            <person name="Murat C."/>
            <person name="Riley R."/>
            <person name="Ohm R."/>
            <person name="Sun H."/>
            <person name="Tunlid A."/>
            <person name="Henrissat B."/>
            <person name="Grigoriev I.V."/>
            <person name="Hibbett D.S."/>
            <person name="Martin F."/>
        </authorList>
    </citation>
    <scope>NUCLEOTIDE SEQUENCE [LARGE SCALE GENOMIC DNA]</scope>
    <source>
        <strain evidence="5">Marx 270</strain>
    </source>
</reference>
<protein>
    <submittedName>
        <fullName evidence="4">Uncharacterized protein</fullName>
    </submittedName>
</protein>
<organism evidence="4 5">
    <name type="scientific">Pisolithus tinctorius Marx 270</name>
    <dbReference type="NCBI Taxonomy" id="870435"/>
    <lineage>
        <taxon>Eukaryota</taxon>
        <taxon>Fungi</taxon>
        <taxon>Dikarya</taxon>
        <taxon>Basidiomycota</taxon>
        <taxon>Agaricomycotina</taxon>
        <taxon>Agaricomycetes</taxon>
        <taxon>Agaricomycetidae</taxon>
        <taxon>Boletales</taxon>
        <taxon>Sclerodermatineae</taxon>
        <taxon>Pisolithaceae</taxon>
        <taxon>Pisolithus</taxon>
    </lineage>
</organism>
<sequence length="248" mass="25245">MRSFAALALLFTSVFAAPLSSSSLGSPANSVNGLGKSVPSPANAALAGQAPRSEPAVPGLSVPSVPGVSAVKGPSTSELTTRSTCLPSIACILNTVTEEIEPLVEELLDLVPANATVAIVTPILTSITSSLLAAVPKLEALVGTEISKLLIDVEGVVITVDQLAQIIFKDLELVLKALIKVLQIIDSQPGQIFDLLVGVLNAVLAILQVVVKLVGSIVASLGPLLAPFIPLIDCLGVTALLQLLGLSA</sequence>
<feature type="transmembrane region" description="Helical" evidence="2">
    <location>
        <begin position="223"/>
        <end position="244"/>
    </location>
</feature>
<evidence type="ECO:0000256" key="3">
    <source>
        <dbReference type="SAM" id="SignalP"/>
    </source>
</evidence>
<keyword evidence="3" id="KW-0732">Signal</keyword>
<evidence type="ECO:0000256" key="1">
    <source>
        <dbReference type="SAM" id="MobiDB-lite"/>
    </source>
</evidence>
<dbReference type="EMBL" id="KN831949">
    <property type="protein sequence ID" value="KIO11461.1"/>
    <property type="molecule type" value="Genomic_DNA"/>
</dbReference>
<evidence type="ECO:0000313" key="5">
    <source>
        <dbReference type="Proteomes" id="UP000054217"/>
    </source>
</evidence>
<feature type="signal peptide" evidence="3">
    <location>
        <begin position="1"/>
        <end position="16"/>
    </location>
</feature>
<dbReference type="HOGENOM" id="CLU_098023_0_0_1"/>
<feature type="chain" id="PRO_5002168093" evidence="3">
    <location>
        <begin position="17"/>
        <end position="248"/>
    </location>
</feature>
<proteinExistence type="predicted"/>
<dbReference type="InParanoid" id="A0A0C3PR15"/>
<name>A0A0C3PR15_PISTI</name>
<gene>
    <name evidence="4" type="ORF">M404DRAFT_20140</name>
</gene>
<dbReference type="AlphaFoldDB" id="A0A0C3PR15"/>
<evidence type="ECO:0000256" key="2">
    <source>
        <dbReference type="SAM" id="Phobius"/>
    </source>
</evidence>
<reference evidence="4 5" key="1">
    <citation type="submission" date="2014-04" db="EMBL/GenBank/DDBJ databases">
        <authorList>
            <consortium name="DOE Joint Genome Institute"/>
            <person name="Kuo A."/>
            <person name="Kohler A."/>
            <person name="Costa M.D."/>
            <person name="Nagy L.G."/>
            <person name="Floudas D."/>
            <person name="Copeland A."/>
            <person name="Barry K.W."/>
            <person name="Cichocki N."/>
            <person name="Veneault-Fourrey C."/>
            <person name="LaButti K."/>
            <person name="Lindquist E.A."/>
            <person name="Lipzen A."/>
            <person name="Lundell T."/>
            <person name="Morin E."/>
            <person name="Murat C."/>
            <person name="Sun H."/>
            <person name="Tunlid A."/>
            <person name="Henrissat B."/>
            <person name="Grigoriev I.V."/>
            <person name="Hibbett D.S."/>
            <person name="Martin F."/>
            <person name="Nordberg H.P."/>
            <person name="Cantor M.N."/>
            <person name="Hua S.X."/>
        </authorList>
    </citation>
    <scope>NUCLEOTIDE SEQUENCE [LARGE SCALE GENOMIC DNA]</scope>
    <source>
        <strain evidence="4 5">Marx 270</strain>
    </source>
</reference>
<feature type="transmembrane region" description="Helical" evidence="2">
    <location>
        <begin position="192"/>
        <end position="211"/>
    </location>
</feature>
<accession>A0A0C3PR15</accession>
<keyword evidence="2" id="KW-0812">Transmembrane</keyword>
<evidence type="ECO:0000313" key="4">
    <source>
        <dbReference type="EMBL" id="KIO11461.1"/>
    </source>
</evidence>
<keyword evidence="2" id="KW-1133">Transmembrane helix</keyword>
<keyword evidence="2" id="KW-0472">Membrane</keyword>
<dbReference type="Proteomes" id="UP000054217">
    <property type="component" value="Unassembled WGS sequence"/>
</dbReference>
<keyword evidence="5" id="KW-1185">Reference proteome</keyword>